<dbReference type="OrthoDB" id="5291558at2"/>
<reference evidence="7" key="1">
    <citation type="submission" date="2018-09" db="EMBL/GenBank/DDBJ databases">
        <authorList>
            <person name="Zhu H."/>
        </authorList>
    </citation>
    <scope>NUCLEOTIDE SEQUENCE [LARGE SCALE GENOMIC DNA]</scope>
    <source>
        <strain evidence="7">K1S02-23</strain>
    </source>
</reference>
<evidence type="ECO:0000256" key="1">
    <source>
        <dbReference type="ARBA" id="ARBA00022448"/>
    </source>
</evidence>
<dbReference type="PANTHER" id="PTHR45772">
    <property type="entry name" value="CONSERVED COMPONENT OF ABC TRANSPORTER FOR NATURAL AMINO ACIDS-RELATED"/>
    <property type="match status" value="1"/>
</dbReference>
<dbReference type="PROSITE" id="PS50893">
    <property type="entry name" value="ABC_TRANSPORTER_2"/>
    <property type="match status" value="1"/>
</dbReference>
<dbReference type="GO" id="GO:0005304">
    <property type="term" value="F:L-valine transmembrane transporter activity"/>
    <property type="evidence" value="ECO:0007669"/>
    <property type="project" value="TreeGrafter"/>
</dbReference>
<evidence type="ECO:0000313" key="6">
    <source>
        <dbReference type="EMBL" id="RJG03304.1"/>
    </source>
</evidence>
<keyword evidence="2" id="KW-1003">Cell membrane</keyword>
<keyword evidence="4 6" id="KW-0067">ATP-binding</keyword>
<evidence type="ECO:0000259" key="5">
    <source>
        <dbReference type="PROSITE" id="PS50893"/>
    </source>
</evidence>
<dbReference type="FunFam" id="3.40.50.300:FF:000421">
    <property type="entry name" value="Branched-chain amino acid ABC transporter ATP-binding protein"/>
    <property type="match status" value="1"/>
</dbReference>
<dbReference type="GO" id="GO:0015192">
    <property type="term" value="F:L-phenylalanine transmembrane transporter activity"/>
    <property type="evidence" value="ECO:0007669"/>
    <property type="project" value="TreeGrafter"/>
</dbReference>
<dbReference type="PANTHER" id="PTHR45772:SF7">
    <property type="entry name" value="AMINO ACID ABC TRANSPORTER ATP-BINDING PROTEIN"/>
    <property type="match status" value="1"/>
</dbReference>
<dbReference type="InterPro" id="IPR027417">
    <property type="entry name" value="P-loop_NTPase"/>
</dbReference>
<dbReference type="InterPro" id="IPR003593">
    <property type="entry name" value="AAA+_ATPase"/>
</dbReference>
<dbReference type="Pfam" id="PF00005">
    <property type="entry name" value="ABC_tran"/>
    <property type="match status" value="1"/>
</dbReference>
<protein>
    <submittedName>
        <fullName evidence="6">ABC transporter ATP-binding protein</fullName>
    </submittedName>
</protein>
<dbReference type="Pfam" id="PF12399">
    <property type="entry name" value="BCA_ABC_TP_C"/>
    <property type="match status" value="1"/>
</dbReference>
<dbReference type="SMART" id="SM00382">
    <property type="entry name" value="AAA"/>
    <property type="match status" value="1"/>
</dbReference>
<dbReference type="RefSeq" id="WP_119786799.1">
    <property type="nucleotide sequence ID" value="NZ_QYUQ01000002.1"/>
</dbReference>
<dbReference type="GO" id="GO:0005886">
    <property type="term" value="C:plasma membrane"/>
    <property type="evidence" value="ECO:0007669"/>
    <property type="project" value="TreeGrafter"/>
</dbReference>
<dbReference type="GO" id="GO:0005524">
    <property type="term" value="F:ATP binding"/>
    <property type="evidence" value="ECO:0007669"/>
    <property type="project" value="UniProtKB-KW"/>
</dbReference>
<sequence>MERILEVQGLTRRFGGLTAVSNVSFAVEKGEIFGIIGPNGAGKTTLFNVIAGHFQPSAGTVSFLRHDISGHSSDEIARRGIARTFQSVHVFGEHTVAENLRRAGVIRHCHHPFAYFSPQARTREGKADLNEVARFIGLADYLDSPAGSLAYGLQKILGIGMAMMVSPQLLLMDEPAAGLNPSEKRAAGMLIRRLRDELGITILIVEHDMPLVMGICDRILVINRGQQIALGSPDEVKADDSVIEAYLGEDYEFA</sequence>
<comment type="caution">
    <text evidence="6">The sequence shown here is derived from an EMBL/GenBank/DDBJ whole genome shotgun (WGS) entry which is preliminary data.</text>
</comment>
<dbReference type="GO" id="GO:0015808">
    <property type="term" value="P:L-alanine transport"/>
    <property type="evidence" value="ECO:0007669"/>
    <property type="project" value="TreeGrafter"/>
</dbReference>
<name>A0A3A3G656_9BURK</name>
<proteinExistence type="predicted"/>
<evidence type="ECO:0000256" key="3">
    <source>
        <dbReference type="ARBA" id="ARBA00022741"/>
    </source>
</evidence>
<accession>A0A3A3G656</accession>
<dbReference type="InterPro" id="IPR051120">
    <property type="entry name" value="ABC_AA/LPS_Transport"/>
</dbReference>
<dbReference type="EMBL" id="QYUQ01000002">
    <property type="protein sequence ID" value="RJG03304.1"/>
    <property type="molecule type" value="Genomic_DNA"/>
</dbReference>
<keyword evidence="1" id="KW-0813">Transport</keyword>
<dbReference type="CDD" id="cd03219">
    <property type="entry name" value="ABC_Mj1267_LivG_branched"/>
    <property type="match status" value="1"/>
</dbReference>
<dbReference type="GO" id="GO:0015188">
    <property type="term" value="F:L-isoleucine transmembrane transporter activity"/>
    <property type="evidence" value="ECO:0007669"/>
    <property type="project" value="TreeGrafter"/>
</dbReference>
<dbReference type="Proteomes" id="UP000266327">
    <property type="component" value="Unassembled WGS sequence"/>
</dbReference>
<dbReference type="AlphaFoldDB" id="A0A3A3G656"/>
<gene>
    <name evidence="6" type="ORF">D3878_18335</name>
</gene>
<dbReference type="GO" id="GO:0016887">
    <property type="term" value="F:ATP hydrolysis activity"/>
    <property type="evidence" value="ECO:0007669"/>
    <property type="project" value="InterPro"/>
</dbReference>
<keyword evidence="2" id="KW-0472">Membrane</keyword>
<evidence type="ECO:0000256" key="4">
    <source>
        <dbReference type="ARBA" id="ARBA00022840"/>
    </source>
</evidence>
<dbReference type="GO" id="GO:1903806">
    <property type="term" value="P:L-isoleucine import across plasma membrane"/>
    <property type="evidence" value="ECO:0007669"/>
    <property type="project" value="TreeGrafter"/>
</dbReference>
<keyword evidence="3" id="KW-0547">Nucleotide-binding</keyword>
<evidence type="ECO:0000256" key="2">
    <source>
        <dbReference type="ARBA" id="ARBA00022475"/>
    </source>
</evidence>
<dbReference type="GO" id="GO:0042941">
    <property type="term" value="P:D-alanine transmembrane transport"/>
    <property type="evidence" value="ECO:0007669"/>
    <property type="project" value="TreeGrafter"/>
</dbReference>
<dbReference type="SUPFAM" id="SSF52540">
    <property type="entry name" value="P-loop containing nucleoside triphosphate hydrolases"/>
    <property type="match status" value="1"/>
</dbReference>
<evidence type="ECO:0000313" key="7">
    <source>
        <dbReference type="Proteomes" id="UP000266327"/>
    </source>
</evidence>
<keyword evidence="7" id="KW-1185">Reference proteome</keyword>
<feature type="domain" description="ABC transporter" evidence="5">
    <location>
        <begin position="5"/>
        <end position="249"/>
    </location>
</feature>
<organism evidence="6 7">
    <name type="scientific">Noviherbaspirillum sedimenti</name>
    <dbReference type="NCBI Taxonomy" id="2320865"/>
    <lineage>
        <taxon>Bacteria</taxon>
        <taxon>Pseudomonadati</taxon>
        <taxon>Pseudomonadota</taxon>
        <taxon>Betaproteobacteria</taxon>
        <taxon>Burkholderiales</taxon>
        <taxon>Oxalobacteraceae</taxon>
        <taxon>Noviherbaspirillum</taxon>
    </lineage>
</organism>
<dbReference type="GO" id="GO:1903805">
    <property type="term" value="P:L-valine import across plasma membrane"/>
    <property type="evidence" value="ECO:0007669"/>
    <property type="project" value="TreeGrafter"/>
</dbReference>
<dbReference type="Gene3D" id="3.40.50.300">
    <property type="entry name" value="P-loop containing nucleotide triphosphate hydrolases"/>
    <property type="match status" value="1"/>
</dbReference>
<dbReference type="InterPro" id="IPR003439">
    <property type="entry name" value="ABC_transporter-like_ATP-bd"/>
</dbReference>
<dbReference type="InterPro" id="IPR032823">
    <property type="entry name" value="BCA_ABC_TP_C"/>
</dbReference>